<dbReference type="Proteomes" id="UP001566132">
    <property type="component" value="Unassembled WGS sequence"/>
</dbReference>
<name>A0ABD1EC12_HYPHA</name>
<proteinExistence type="inferred from homology"/>
<feature type="signal peptide" evidence="6">
    <location>
        <begin position="1"/>
        <end position="19"/>
    </location>
</feature>
<reference evidence="8 9" key="1">
    <citation type="submission" date="2024-05" db="EMBL/GenBank/DDBJ databases">
        <title>Genetic variation in Jamaican populations of the coffee berry borer (Hypothenemus hampei).</title>
        <authorList>
            <person name="Errbii M."/>
            <person name="Myrie A."/>
        </authorList>
    </citation>
    <scope>NUCLEOTIDE SEQUENCE [LARGE SCALE GENOMIC DNA]</scope>
    <source>
        <strain evidence="8">JA-Hopewell-2020-01-JO</strain>
        <tissue evidence="8">Whole body</tissue>
    </source>
</reference>
<keyword evidence="9" id="KW-1185">Reference proteome</keyword>
<evidence type="ECO:0000313" key="9">
    <source>
        <dbReference type="Proteomes" id="UP001566132"/>
    </source>
</evidence>
<evidence type="ECO:0000256" key="4">
    <source>
        <dbReference type="ARBA" id="ARBA00023157"/>
    </source>
</evidence>
<keyword evidence="3 6" id="KW-0378">Hydrolase</keyword>
<dbReference type="Gene3D" id="3.40.50.1820">
    <property type="entry name" value="alpha/beta hydrolase"/>
    <property type="match status" value="1"/>
</dbReference>
<sequence>MRIYFFLLLIVFVHKISYAEIIRYNQEKNVHTNYGNVIGHLRTSIDGKNRYWAFPGIPYAKPPVGDLRFKNPVPPDKWKYNLYLRKYTPRCIQRNYIFEQNPPIIGSEDCLYLNIYIPYSANPNSSIPVMVNIPWGGFFAGGGDDGYFDPTYFMTHNIIVVTINYRLGIFGFLSTLDDNAPGNYALKDQVLSLQWVKNNIANFGGDTNRITIVGQSAGAASSHLHMVSPSSKGLFSQAISQSGTGLAIWASTQNEVQKTLTTGVATVMLCPNLDTKLMVDCLRKVSAETLLKNEDALKIFYRFPLSSWSLVIENKTDENPEPFLTKSVEEYLKAGEFQKVPWLTGIVNGEGLLIASSILTRTEERRDLQNSFNTTMKALLLVTNETLWNKIYDFYFKNTGVNFDNLTFVKAFIDVFSDRYFFYNLYQSLKLQLEQGHNSIYLYLFEFLAEHSYSSWISTERNSSYSSFNHISNQYYASHCDDLLFQFLSPELFSYLKNPIDESVKKIWVDIWVNFAIYGKPNPKEHRILTPNWNPLSINDHNNLSKKLEYLKVSGNYLLECVFDKAKGFYDSRMEFWNEALK</sequence>
<keyword evidence="6" id="KW-0732">Signal</keyword>
<dbReference type="InterPro" id="IPR050309">
    <property type="entry name" value="Type-B_Carboxylest/Lipase"/>
</dbReference>
<protein>
    <recommendedName>
        <fullName evidence="6">Carboxylic ester hydrolase</fullName>
        <ecNumber evidence="6">3.1.1.-</ecNumber>
    </recommendedName>
</protein>
<evidence type="ECO:0000313" key="8">
    <source>
        <dbReference type="EMBL" id="KAL1492073.1"/>
    </source>
</evidence>
<accession>A0ABD1EC12</accession>
<feature type="domain" description="Carboxylesterase type B" evidence="7">
    <location>
        <begin position="27"/>
        <end position="545"/>
    </location>
</feature>
<dbReference type="PROSITE" id="PS00122">
    <property type="entry name" value="CARBOXYLESTERASE_B_1"/>
    <property type="match status" value="1"/>
</dbReference>
<organism evidence="8 9">
    <name type="scientific">Hypothenemus hampei</name>
    <name type="common">Coffee berry borer</name>
    <dbReference type="NCBI Taxonomy" id="57062"/>
    <lineage>
        <taxon>Eukaryota</taxon>
        <taxon>Metazoa</taxon>
        <taxon>Ecdysozoa</taxon>
        <taxon>Arthropoda</taxon>
        <taxon>Hexapoda</taxon>
        <taxon>Insecta</taxon>
        <taxon>Pterygota</taxon>
        <taxon>Neoptera</taxon>
        <taxon>Endopterygota</taxon>
        <taxon>Coleoptera</taxon>
        <taxon>Polyphaga</taxon>
        <taxon>Cucujiformia</taxon>
        <taxon>Curculionidae</taxon>
        <taxon>Scolytinae</taxon>
        <taxon>Hypothenemus</taxon>
    </lineage>
</organism>
<dbReference type="EC" id="3.1.1.-" evidence="6"/>
<dbReference type="AlphaFoldDB" id="A0ABD1EC12"/>
<keyword evidence="5" id="KW-0325">Glycoprotein</keyword>
<dbReference type="PANTHER" id="PTHR11559">
    <property type="entry name" value="CARBOXYLESTERASE"/>
    <property type="match status" value="1"/>
</dbReference>
<dbReference type="InterPro" id="IPR019826">
    <property type="entry name" value="Carboxylesterase_B_AS"/>
</dbReference>
<keyword evidence="4" id="KW-1015">Disulfide bond</keyword>
<dbReference type="Pfam" id="PF00135">
    <property type="entry name" value="COesterase"/>
    <property type="match status" value="1"/>
</dbReference>
<evidence type="ECO:0000256" key="5">
    <source>
        <dbReference type="ARBA" id="ARBA00023180"/>
    </source>
</evidence>
<dbReference type="GO" id="GO:0052689">
    <property type="term" value="F:carboxylic ester hydrolase activity"/>
    <property type="evidence" value="ECO:0007669"/>
    <property type="project" value="UniProtKB-KW"/>
</dbReference>
<evidence type="ECO:0000256" key="2">
    <source>
        <dbReference type="ARBA" id="ARBA00022487"/>
    </source>
</evidence>
<evidence type="ECO:0000259" key="7">
    <source>
        <dbReference type="Pfam" id="PF00135"/>
    </source>
</evidence>
<feature type="chain" id="PRO_5044529902" description="Carboxylic ester hydrolase" evidence="6">
    <location>
        <begin position="20"/>
        <end position="582"/>
    </location>
</feature>
<dbReference type="EMBL" id="JBDJPC010000009">
    <property type="protein sequence ID" value="KAL1492073.1"/>
    <property type="molecule type" value="Genomic_DNA"/>
</dbReference>
<dbReference type="InterPro" id="IPR002018">
    <property type="entry name" value="CarbesteraseB"/>
</dbReference>
<evidence type="ECO:0000256" key="1">
    <source>
        <dbReference type="ARBA" id="ARBA00005964"/>
    </source>
</evidence>
<comment type="similarity">
    <text evidence="1 6">Belongs to the type-B carboxylesterase/lipase family.</text>
</comment>
<dbReference type="PROSITE" id="PS00941">
    <property type="entry name" value="CARBOXYLESTERASE_B_2"/>
    <property type="match status" value="1"/>
</dbReference>
<evidence type="ECO:0000256" key="3">
    <source>
        <dbReference type="ARBA" id="ARBA00022801"/>
    </source>
</evidence>
<evidence type="ECO:0000256" key="6">
    <source>
        <dbReference type="RuleBase" id="RU361235"/>
    </source>
</evidence>
<dbReference type="SUPFAM" id="SSF53474">
    <property type="entry name" value="alpha/beta-Hydrolases"/>
    <property type="match status" value="1"/>
</dbReference>
<gene>
    <name evidence="8" type="ORF">ABEB36_012568</name>
</gene>
<dbReference type="InterPro" id="IPR029058">
    <property type="entry name" value="AB_hydrolase_fold"/>
</dbReference>
<keyword evidence="2" id="KW-0719">Serine esterase</keyword>
<comment type="caution">
    <text evidence="8">The sequence shown here is derived from an EMBL/GenBank/DDBJ whole genome shotgun (WGS) entry which is preliminary data.</text>
</comment>
<dbReference type="InterPro" id="IPR019819">
    <property type="entry name" value="Carboxylesterase_B_CS"/>
</dbReference>